<proteinExistence type="predicted"/>
<reference evidence="4 5" key="1">
    <citation type="submission" date="2020-08" db="EMBL/GenBank/DDBJ databases">
        <authorList>
            <person name="Newling K."/>
            <person name="Davey J."/>
            <person name="Forrester S."/>
        </authorList>
    </citation>
    <scope>NUCLEOTIDE SEQUENCE [LARGE SCALE GENOMIC DNA]</scope>
    <source>
        <strain evidence="5">Crithidia deanei Carvalho (ATCC PRA-265)</strain>
    </source>
</reference>
<dbReference type="Gene3D" id="1.25.40.20">
    <property type="entry name" value="Ankyrin repeat-containing domain"/>
    <property type="match status" value="1"/>
</dbReference>
<dbReference type="OrthoDB" id="10057496at2759"/>
<keyword evidence="2 3" id="KW-0040">ANK repeat</keyword>
<dbReference type="SMART" id="SM00248">
    <property type="entry name" value="ANK"/>
    <property type="match status" value="3"/>
</dbReference>
<organism evidence="4 5">
    <name type="scientific">Angomonas deanei</name>
    <dbReference type="NCBI Taxonomy" id="59799"/>
    <lineage>
        <taxon>Eukaryota</taxon>
        <taxon>Discoba</taxon>
        <taxon>Euglenozoa</taxon>
        <taxon>Kinetoplastea</taxon>
        <taxon>Metakinetoplastina</taxon>
        <taxon>Trypanosomatida</taxon>
        <taxon>Trypanosomatidae</taxon>
        <taxon>Strigomonadinae</taxon>
        <taxon>Angomonas</taxon>
    </lineage>
</organism>
<dbReference type="InterPro" id="IPR036770">
    <property type="entry name" value="Ankyrin_rpt-contain_sf"/>
</dbReference>
<dbReference type="Pfam" id="PF12796">
    <property type="entry name" value="Ank_2"/>
    <property type="match status" value="2"/>
</dbReference>
<evidence type="ECO:0000313" key="5">
    <source>
        <dbReference type="Proteomes" id="UP000515908"/>
    </source>
</evidence>
<keyword evidence="1" id="KW-0677">Repeat</keyword>
<dbReference type="PANTHER" id="PTHR24126:SF14">
    <property type="entry name" value="ANK_REP_REGION DOMAIN-CONTAINING PROTEIN"/>
    <property type="match status" value="1"/>
</dbReference>
<dbReference type="SUPFAM" id="SSF48403">
    <property type="entry name" value="Ankyrin repeat"/>
    <property type="match status" value="1"/>
</dbReference>
<dbReference type="PROSITE" id="PS50088">
    <property type="entry name" value="ANK_REPEAT"/>
    <property type="match status" value="1"/>
</dbReference>
<protein>
    <submittedName>
        <fullName evidence="4">Ankyrin repeats (3 copies)/Ankyrin repeat/Ankyrin repeats (Many copies), putative</fullName>
    </submittedName>
</protein>
<dbReference type="AlphaFoldDB" id="A0A7G2CTE9"/>
<evidence type="ECO:0000256" key="1">
    <source>
        <dbReference type="ARBA" id="ARBA00022737"/>
    </source>
</evidence>
<dbReference type="Proteomes" id="UP000515908">
    <property type="component" value="Chromosome 22"/>
</dbReference>
<evidence type="ECO:0000256" key="2">
    <source>
        <dbReference type="ARBA" id="ARBA00023043"/>
    </source>
</evidence>
<sequence length="221" mass="23729">MDGSYPVSRTEMLVAAVIQGDLSLLESEVTPSNVNCCDSSHHLSLLMWAVTLGRLSTTQFLLSKGAALSAEDPHHFTVLHRAVWCGEAPLVAAVLAAEGGPRLLERPHRLTGRTPLMLACIKGEREMAKLLVEHGADPLRRDLQSVSALDLAAMCGWTEVVQYLTAVTAASPQTLLAGRGLTQRAEEFCEAASTVPQRALLDELNKMICVELASCSVVASR</sequence>
<dbReference type="PANTHER" id="PTHR24126">
    <property type="entry name" value="ANKYRIN REPEAT, PH AND SEC7 DOMAIN CONTAINING PROTEIN SECG-RELATED"/>
    <property type="match status" value="1"/>
</dbReference>
<dbReference type="VEuPathDB" id="TriTrypDB:ADEAN_000924800"/>
<name>A0A7G2CTE9_9TRYP</name>
<gene>
    <name evidence="4" type="ORF">ADEAN_000924800</name>
</gene>
<keyword evidence="5" id="KW-1185">Reference proteome</keyword>
<accession>A0A7G2CTE9</accession>
<dbReference type="PROSITE" id="PS50297">
    <property type="entry name" value="ANK_REP_REGION"/>
    <property type="match status" value="1"/>
</dbReference>
<evidence type="ECO:0000256" key="3">
    <source>
        <dbReference type="PROSITE-ProRule" id="PRU00023"/>
    </source>
</evidence>
<dbReference type="InterPro" id="IPR002110">
    <property type="entry name" value="Ankyrin_rpt"/>
</dbReference>
<feature type="repeat" description="ANK" evidence="3">
    <location>
        <begin position="111"/>
        <end position="143"/>
    </location>
</feature>
<evidence type="ECO:0000313" key="4">
    <source>
        <dbReference type="EMBL" id="CAD2221713.1"/>
    </source>
</evidence>
<dbReference type="EMBL" id="LR877166">
    <property type="protein sequence ID" value="CAD2221713.1"/>
    <property type="molecule type" value="Genomic_DNA"/>
</dbReference>